<comment type="subcellular location">
    <subcellularLocation>
        <location evidence="1 9">Cell membrane</location>
        <topology evidence="1 9">Single-pass membrane protein</topology>
    </subcellularLocation>
</comment>
<accession>A0ABV9K2H4</accession>
<keyword evidence="7 9" id="KW-0811">Translocation</keyword>
<dbReference type="PANTHER" id="PTHR42982">
    <property type="entry name" value="SEC-INDEPENDENT PROTEIN TRANSLOCASE PROTEIN TATA"/>
    <property type="match status" value="1"/>
</dbReference>
<evidence type="ECO:0000256" key="4">
    <source>
        <dbReference type="ARBA" id="ARBA00022692"/>
    </source>
</evidence>
<dbReference type="NCBIfam" id="NF011430">
    <property type="entry name" value="PRK14861.1"/>
    <property type="match status" value="1"/>
</dbReference>
<evidence type="ECO:0000256" key="9">
    <source>
        <dbReference type="HAMAP-Rule" id="MF_00236"/>
    </source>
</evidence>
<keyword evidence="5 9" id="KW-0653">Protein transport</keyword>
<organism evidence="10 11">
    <name type="scientific">Oceanobacillus aidingensis</name>
    <dbReference type="NCBI Taxonomy" id="645964"/>
    <lineage>
        <taxon>Bacteria</taxon>
        <taxon>Bacillati</taxon>
        <taxon>Bacillota</taxon>
        <taxon>Bacilli</taxon>
        <taxon>Bacillales</taxon>
        <taxon>Bacillaceae</taxon>
        <taxon>Oceanobacillus</taxon>
    </lineage>
</organism>
<reference evidence="11" key="1">
    <citation type="journal article" date="2019" name="Int. J. Syst. Evol. Microbiol.">
        <title>The Global Catalogue of Microorganisms (GCM) 10K type strain sequencing project: providing services to taxonomists for standard genome sequencing and annotation.</title>
        <authorList>
            <consortium name="The Broad Institute Genomics Platform"/>
            <consortium name="The Broad Institute Genome Sequencing Center for Infectious Disease"/>
            <person name="Wu L."/>
            <person name="Ma J."/>
        </authorList>
    </citation>
    <scope>NUCLEOTIDE SEQUENCE [LARGE SCALE GENOMIC DNA]</scope>
    <source>
        <strain evidence="11">CCUG 37257</strain>
    </source>
</reference>
<dbReference type="PANTHER" id="PTHR42982:SF1">
    <property type="entry name" value="SEC-INDEPENDENT PROTEIN TRANSLOCASE PROTEIN TATA"/>
    <property type="match status" value="1"/>
</dbReference>
<dbReference type="InterPro" id="IPR006312">
    <property type="entry name" value="TatA/E"/>
</dbReference>
<keyword evidence="3 9" id="KW-1003">Cell membrane</keyword>
<comment type="caution">
    <text evidence="10">The sequence shown here is derived from an EMBL/GenBank/DDBJ whole genome shotgun (WGS) entry which is preliminary data.</text>
</comment>
<comment type="subunit">
    <text evidence="9">Forms a complex with TatC.</text>
</comment>
<evidence type="ECO:0000256" key="6">
    <source>
        <dbReference type="ARBA" id="ARBA00022989"/>
    </source>
</evidence>
<keyword evidence="11" id="KW-1185">Reference proteome</keyword>
<sequence>MFSNIGFPGLILIIIAALIVFGPNKLPEIGRALGTTLKEFKNASQDILNDNPKKKQ</sequence>
<dbReference type="InterPro" id="IPR003369">
    <property type="entry name" value="TatA/B/E"/>
</dbReference>
<dbReference type="Proteomes" id="UP001595988">
    <property type="component" value="Unassembled WGS sequence"/>
</dbReference>
<evidence type="ECO:0000313" key="10">
    <source>
        <dbReference type="EMBL" id="MFC4664121.1"/>
    </source>
</evidence>
<evidence type="ECO:0000256" key="1">
    <source>
        <dbReference type="ARBA" id="ARBA00004162"/>
    </source>
</evidence>
<dbReference type="RefSeq" id="WP_040982187.1">
    <property type="nucleotide sequence ID" value="NZ_JBHSFT010000047.1"/>
</dbReference>
<keyword evidence="6 9" id="KW-1133">Transmembrane helix</keyword>
<evidence type="ECO:0000256" key="3">
    <source>
        <dbReference type="ARBA" id="ARBA00022475"/>
    </source>
</evidence>
<protein>
    <recommendedName>
        <fullName evidence="9">Sec-independent protein translocase protein TatA</fullName>
    </recommendedName>
</protein>
<evidence type="ECO:0000256" key="5">
    <source>
        <dbReference type="ARBA" id="ARBA00022927"/>
    </source>
</evidence>
<name>A0ABV9K2H4_9BACI</name>
<dbReference type="NCBIfam" id="TIGR01411">
    <property type="entry name" value="tatAE"/>
    <property type="match status" value="1"/>
</dbReference>
<keyword evidence="8 9" id="KW-0472">Membrane</keyword>
<dbReference type="Pfam" id="PF02416">
    <property type="entry name" value="TatA_B_E"/>
    <property type="match status" value="1"/>
</dbReference>
<evidence type="ECO:0000256" key="8">
    <source>
        <dbReference type="ARBA" id="ARBA00023136"/>
    </source>
</evidence>
<gene>
    <name evidence="9 10" type="primary">tatA</name>
    <name evidence="10" type="ORF">ACFO3P_18235</name>
</gene>
<keyword evidence="4 9" id="KW-0812">Transmembrane</keyword>
<proteinExistence type="inferred from homology"/>
<dbReference type="PRINTS" id="PR01506">
    <property type="entry name" value="TATBPROTEIN"/>
</dbReference>
<dbReference type="EMBL" id="JBHSFT010000047">
    <property type="protein sequence ID" value="MFC4664121.1"/>
    <property type="molecule type" value="Genomic_DNA"/>
</dbReference>
<comment type="similarity">
    <text evidence="9">Belongs to the TatA/E family.</text>
</comment>
<feature type="transmembrane region" description="Helical" evidence="9">
    <location>
        <begin position="6"/>
        <end position="23"/>
    </location>
</feature>
<evidence type="ECO:0000256" key="7">
    <source>
        <dbReference type="ARBA" id="ARBA00023010"/>
    </source>
</evidence>
<evidence type="ECO:0000256" key="2">
    <source>
        <dbReference type="ARBA" id="ARBA00022448"/>
    </source>
</evidence>
<keyword evidence="2 9" id="KW-0813">Transport</keyword>
<dbReference type="HAMAP" id="MF_00236">
    <property type="entry name" value="TatA_E"/>
    <property type="match status" value="1"/>
</dbReference>
<comment type="function">
    <text evidence="9">Part of the twin-arginine translocation (Tat) system that transports large folded proteins containing a characteristic twin-arginine motif in their signal peptide across membranes. TatA could form the protein-conducting channel of the Tat system.</text>
</comment>
<dbReference type="Gene3D" id="1.20.5.3310">
    <property type="match status" value="1"/>
</dbReference>
<evidence type="ECO:0000313" key="11">
    <source>
        <dbReference type="Proteomes" id="UP001595988"/>
    </source>
</evidence>